<keyword evidence="3" id="KW-0285">Flavoprotein</keyword>
<dbReference type="RefSeq" id="WP_144914307.1">
    <property type="nucleotide sequence ID" value="NZ_VLLI01000010.1"/>
</dbReference>
<dbReference type="SUPFAM" id="SSF51905">
    <property type="entry name" value="FAD/NAD(P)-binding domain"/>
    <property type="match status" value="1"/>
</dbReference>
<evidence type="ECO:0000256" key="3">
    <source>
        <dbReference type="ARBA" id="ARBA00022630"/>
    </source>
</evidence>
<dbReference type="Proteomes" id="UP000317010">
    <property type="component" value="Unassembled WGS sequence"/>
</dbReference>
<comment type="similarity">
    <text evidence="2">Belongs to the GMC oxidoreductase family.</text>
</comment>
<keyword evidence="5" id="KW-0560">Oxidoreductase</keyword>
<dbReference type="GO" id="GO:0050660">
    <property type="term" value="F:flavin adenine dinucleotide binding"/>
    <property type="evidence" value="ECO:0007669"/>
    <property type="project" value="InterPro"/>
</dbReference>
<dbReference type="Gene3D" id="3.50.50.60">
    <property type="entry name" value="FAD/NAD(P)-binding domain"/>
    <property type="match status" value="2"/>
</dbReference>
<name>A0A562TW78_9SPHI</name>
<evidence type="ECO:0000256" key="1">
    <source>
        <dbReference type="ARBA" id="ARBA00001974"/>
    </source>
</evidence>
<evidence type="ECO:0000313" key="8">
    <source>
        <dbReference type="EMBL" id="TWI97518.1"/>
    </source>
</evidence>
<evidence type="ECO:0000313" key="9">
    <source>
        <dbReference type="Proteomes" id="UP000317010"/>
    </source>
</evidence>
<dbReference type="InterPro" id="IPR051473">
    <property type="entry name" value="P2Ox-like"/>
</dbReference>
<accession>A0A562TW78</accession>
<evidence type="ECO:0000256" key="2">
    <source>
        <dbReference type="ARBA" id="ARBA00010790"/>
    </source>
</evidence>
<dbReference type="Pfam" id="PF05199">
    <property type="entry name" value="GMC_oxred_C"/>
    <property type="match status" value="1"/>
</dbReference>
<protein>
    <submittedName>
        <fullName evidence="8">Choline dehydrogenase-like flavoprotein</fullName>
    </submittedName>
</protein>
<gene>
    <name evidence="8" type="ORF">JN11_03337</name>
</gene>
<dbReference type="EMBL" id="VLLI01000010">
    <property type="protein sequence ID" value="TWI97518.1"/>
    <property type="molecule type" value="Genomic_DNA"/>
</dbReference>
<dbReference type="InterPro" id="IPR036188">
    <property type="entry name" value="FAD/NAD-bd_sf"/>
</dbReference>
<dbReference type="GO" id="GO:0016614">
    <property type="term" value="F:oxidoreductase activity, acting on CH-OH group of donors"/>
    <property type="evidence" value="ECO:0007669"/>
    <property type="project" value="InterPro"/>
</dbReference>
<feature type="domain" description="Glucose-methanol-choline oxidoreductase N-terminal" evidence="6">
    <location>
        <begin position="260"/>
        <end position="376"/>
    </location>
</feature>
<sequence length="623" mass="67990">MDNSTKQYDVVIVGGGWAGSLLAYKLSSANKKVLVLEAGIAIDGLITNPDENQLETGSRAEFMDDFFMAMAKTPESPYVQNYNAPRPAVLDIRPVTSPPAPEDCADPIKSINNGYFIQKGPIPFGSTYERRGGGTSWHWLGTSLRMMPNDFKMKSVYNKAVDWPLTYEDLSNYYDEAEFEIGVSADVDEQKIHGITFSDGYVYPMAKIPPTILDNTMDKALANVTFDGSSLKVTGTPAGRNGVPNQLKDGSFYDNGRRQCQGNTNCTPICPIQAKYDATISMAKALMTGNVDIIYQAVAFNITIDEATKEVNGVEYKTYDKIDGPSTGTFTATGTKYVIAAHAIEAAKLLLMSNKQLPNGVANHSLQVGKNLMDHPMYLGWGLMPKPVYPFRGPLSTSGIEGPRDGAFRSERASFRIEIGNEGWNWPAGAPYNQVIDMVSPLPPDKSGKPTIGIFGSQLRKNIQSVFTRQFRIGFLIEQLPDDNCYIVPSKTCVDNLGVPRPEIHYSFDNYTMEGFKAAAAATETIFKAVDADNKTGIPVGDGGVFTYEGVKYYSQGAGHVMGTHRMGFTNEDSVTDANMKSWDHDNLYLVGCGSFPTTATSNPTLTMAALTFKAADAILKSF</sequence>
<evidence type="ECO:0000259" key="7">
    <source>
        <dbReference type="Pfam" id="PF05199"/>
    </source>
</evidence>
<comment type="cofactor">
    <cofactor evidence="1">
        <name>FAD</name>
        <dbReference type="ChEBI" id="CHEBI:57692"/>
    </cofactor>
</comment>
<reference evidence="8 9" key="1">
    <citation type="submission" date="2019-07" db="EMBL/GenBank/DDBJ databases">
        <title>Genomic Encyclopedia of Archaeal and Bacterial Type Strains, Phase II (KMG-II): from individual species to whole genera.</title>
        <authorList>
            <person name="Goeker M."/>
        </authorList>
    </citation>
    <scope>NUCLEOTIDE SEQUENCE [LARGE SCALE GENOMIC DNA]</scope>
    <source>
        <strain evidence="8 9">ATCC BAA-1854</strain>
    </source>
</reference>
<proteinExistence type="inferred from homology"/>
<keyword evidence="9" id="KW-1185">Reference proteome</keyword>
<dbReference type="AlphaFoldDB" id="A0A562TW78"/>
<dbReference type="InterPro" id="IPR000172">
    <property type="entry name" value="GMC_OxRdtase_N"/>
</dbReference>
<evidence type="ECO:0000256" key="5">
    <source>
        <dbReference type="ARBA" id="ARBA00023002"/>
    </source>
</evidence>
<comment type="caution">
    <text evidence="8">The sequence shown here is derived from an EMBL/GenBank/DDBJ whole genome shotgun (WGS) entry which is preliminary data.</text>
</comment>
<feature type="domain" description="Glucose-methanol-choline oxidoreductase C-terminal" evidence="7">
    <location>
        <begin position="494"/>
        <end position="611"/>
    </location>
</feature>
<dbReference type="OrthoDB" id="9798604at2"/>
<keyword evidence="4" id="KW-0274">FAD</keyword>
<dbReference type="Pfam" id="PF00732">
    <property type="entry name" value="GMC_oxred_N"/>
    <property type="match status" value="1"/>
</dbReference>
<dbReference type="Pfam" id="PF13450">
    <property type="entry name" value="NAD_binding_8"/>
    <property type="match status" value="1"/>
</dbReference>
<evidence type="ECO:0000259" key="6">
    <source>
        <dbReference type="Pfam" id="PF00732"/>
    </source>
</evidence>
<evidence type="ECO:0000256" key="4">
    <source>
        <dbReference type="ARBA" id="ARBA00022827"/>
    </source>
</evidence>
<organism evidence="8 9">
    <name type="scientific">Mucilaginibacter frigoritolerans</name>
    <dbReference type="NCBI Taxonomy" id="652788"/>
    <lineage>
        <taxon>Bacteria</taxon>
        <taxon>Pseudomonadati</taxon>
        <taxon>Bacteroidota</taxon>
        <taxon>Sphingobacteriia</taxon>
        <taxon>Sphingobacteriales</taxon>
        <taxon>Sphingobacteriaceae</taxon>
        <taxon>Mucilaginibacter</taxon>
    </lineage>
</organism>
<dbReference type="InterPro" id="IPR007867">
    <property type="entry name" value="GMC_OxRtase_C"/>
</dbReference>
<dbReference type="PANTHER" id="PTHR42784">
    <property type="entry name" value="PYRANOSE 2-OXIDASE"/>
    <property type="match status" value="1"/>
</dbReference>
<dbReference type="PANTHER" id="PTHR42784:SF1">
    <property type="entry name" value="PYRANOSE 2-OXIDASE"/>
    <property type="match status" value="1"/>
</dbReference>